<protein>
    <submittedName>
        <fullName evidence="3">SDR family oxidoreductase</fullName>
    </submittedName>
</protein>
<evidence type="ECO:0000313" key="3">
    <source>
        <dbReference type="EMBL" id="MFD2157318.1"/>
    </source>
</evidence>
<dbReference type="PRINTS" id="PR00080">
    <property type="entry name" value="SDRFAMILY"/>
</dbReference>
<keyword evidence="4" id="KW-1185">Reference proteome</keyword>
<dbReference type="SUPFAM" id="SSF51735">
    <property type="entry name" value="NAD(P)-binding Rossmann-fold domains"/>
    <property type="match status" value="1"/>
</dbReference>
<dbReference type="InterPro" id="IPR036291">
    <property type="entry name" value="NAD(P)-bd_dom_sf"/>
</dbReference>
<dbReference type="PANTHER" id="PTHR45458">
    <property type="entry name" value="SHORT-CHAIN DEHYDROGENASE/REDUCTASE SDR"/>
    <property type="match status" value="1"/>
</dbReference>
<dbReference type="InterPro" id="IPR052184">
    <property type="entry name" value="SDR_enzymes"/>
</dbReference>
<dbReference type="Gene3D" id="3.40.50.720">
    <property type="entry name" value="NAD(P)-binding Rossmann-like Domain"/>
    <property type="match status" value="1"/>
</dbReference>
<keyword evidence="2" id="KW-0732">Signal</keyword>
<dbReference type="EMBL" id="JBHUJB010000005">
    <property type="protein sequence ID" value="MFD2157318.1"/>
    <property type="molecule type" value="Genomic_DNA"/>
</dbReference>
<dbReference type="CDD" id="cd05325">
    <property type="entry name" value="carb_red_sniffer_like_SDR_c"/>
    <property type="match status" value="1"/>
</dbReference>
<dbReference type="RefSeq" id="WP_377177152.1">
    <property type="nucleotide sequence ID" value="NZ_JBHUJB010000005.1"/>
</dbReference>
<comment type="caution">
    <text evidence="3">The sequence shown here is derived from an EMBL/GenBank/DDBJ whole genome shotgun (WGS) entry which is preliminary data.</text>
</comment>
<dbReference type="PRINTS" id="PR00081">
    <property type="entry name" value="GDHRDH"/>
</dbReference>
<gene>
    <name evidence="3" type="ORF">ACFSW8_00230</name>
</gene>
<evidence type="ECO:0000313" key="4">
    <source>
        <dbReference type="Proteomes" id="UP001597389"/>
    </source>
</evidence>
<accession>A0ABW4Z5P6</accession>
<dbReference type="Pfam" id="PF00106">
    <property type="entry name" value="adh_short"/>
    <property type="match status" value="1"/>
</dbReference>
<proteinExistence type="inferred from homology"/>
<feature type="chain" id="PRO_5045340080" evidence="2">
    <location>
        <begin position="26"/>
        <end position="257"/>
    </location>
</feature>
<evidence type="ECO:0000256" key="1">
    <source>
        <dbReference type="RuleBase" id="RU000363"/>
    </source>
</evidence>
<evidence type="ECO:0000256" key="2">
    <source>
        <dbReference type="SAM" id="SignalP"/>
    </source>
</evidence>
<dbReference type="PANTHER" id="PTHR45458:SF1">
    <property type="entry name" value="SHORT CHAIN DEHYDROGENASE"/>
    <property type="match status" value="1"/>
</dbReference>
<organism evidence="3 4">
    <name type="scientific">Rubritalea tangerina</name>
    <dbReference type="NCBI Taxonomy" id="430798"/>
    <lineage>
        <taxon>Bacteria</taxon>
        <taxon>Pseudomonadati</taxon>
        <taxon>Verrucomicrobiota</taxon>
        <taxon>Verrucomicrobiia</taxon>
        <taxon>Verrucomicrobiales</taxon>
        <taxon>Rubritaleaceae</taxon>
        <taxon>Rubritalea</taxon>
    </lineage>
</organism>
<dbReference type="InterPro" id="IPR002347">
    <property type="entry name" value="SDR_fam"/>
</dbReference>
<reference evidence="4" key="1">
    <citation type="journal article" date="2019" name="Int. J. Syst. Evol. Microbiol.">
        <title>The Global Catalogue of Microorganisms (GCM) 10K type strain sequencing project: providing services to taxonomists for standard genome sequencing and annotation.</title>
        <authorList>
            <consortium name="The Broad Institute Genomics Platform"/>
            <consortium name="The Broad Institute Genome Sequencing Center for Infectious Disease"/>
            <person name="Wu L."/>
            <person name="Ma J."/>
        </authorList>
    </citation>
    <scope>NUCLEOTIDE SEQUENCE [LARGE SCALE GENOMIC DNA]</scope>
    <source>
        <strain evidence="4">CCUG 57942</strain>
    </source>
</reference>
<name>A0ABW4Z5P6_9BACT</name>
<sequence length="257" mass="27829">MTNRFLASILTLCTSLLLTSHLSIAATQKTVLITGANRGLGLELTKHFVNDGYHVIGTARKPDKATELKTTKAEIIQLDVTSDQSIASMANSLKGRTIDILINNAGYFGPKLMTEKPATLKDLTKKEMQDCLAVNTLGPIFVTQALLPNLQKSSQPIVVNMSTRASILTHKTGGNAYGYKVSKTALNMVTRTMAADPSLRGAIVISLAPGHNKTDMGTHWANLDPTQSMAKVKTLITSLTPKHHGGFWFFDGSPRPW</sequence>
<feature type="signal peptide" evidence="2">
    <location>
        <begin position="1"/>
        <end position="25"/>
    </location>
</feature>
<comment type="similarity">
    <text evidence="1">Belongs to the short-chain dehydrogenases/reductases (SDR) family.</text>
</comment>
<dbReference type="Proteomes" id="UP001597389">
    <property type="component" value="Unassembled WGS sequence"/>
</dbReference>